<evidence type="ECO:0000313" key="4">
    <source>
        <dbReference type="EMBL" id="GCD19111.1"/>
    </source>
</evidence>
<dbReference type="InterPro" id="IPR011032">
    <property type="entry name" value="GroES-like_sf"/>
</dbReference>
<keyword evidence="1" id="KW-0521">NADP</keyword>
<dbReference type="OrthoDB" id="3175656at2"/>
<dbReference type="InterPro" id="IPR020843">
    <property type="entry name" value="ER"/>
</dbReference>
<dbReference type="RefSeq" id="WP_124341652.1">
    <property type="nucleotide sequence ID" value="NZ_BHYL01000050.1"/>
</dbReference>
<protein>
    <submittedName>
        <fullName evidence="4">Putative oxidoreductase</fullName>
    </submittedName>
</protein>
<evidence type="ECO:0000259" key="3">
    <source>
        <dbReference type="SMART" id="SM00829"/>
    </source>
</evidence>
<dbReference type="GO" id="GO:0016651">
    <property type="term" value="F:oxidoreductase activity, acting on NAD(P)H"/>
    <property type="evidence" value="ECO:0007669"/>
    <property type="project" value="TreeGrafter"/>
</dbReference>
<evidence type="ECO:0000313" key="5">
    <source>
        <dbReference type="Proteomes" id="UP000288246"/>
    </source>
</evidence>
<gene>
    <name evidence="4" type="ORF">CTKZ_06730</name>
</gene>
<dbReference type="SMART" id="SM00829">
    <property type="entry name" value="PKS_ER"/>
    <property type="match status" value="1"/>
</dbReference>
<dbReference type="InterPro" id="IPR013154">
    <property type="entry name" value="ADH-like_N"/>
</dbReference>
<dbReference type="EMBL" id="BHYL01000050">
    <property type="protein sequence ID" value="GCD19111.1"/>
    <property type="molecule type" value="Genomic_DNA"/>
</dbReference>
<dbReference type="Pfam" id="PF13602">
    <property type="entry name" value="ADH_zinc_N_2"/>
    <property type="match status" value="1"/>
</dbReference>
<dbReference type="SUPFAM" id="SSF50129">
    <property type="entry name" value="GroES-like"/>
    <property type="match status" value="1"/>
</dbReference>
<dbReference type="Gene3D" id="3.90.180.10">
    <property type="entry name" value="Medium-chain alcohol dehydrogenases, catalytic domain"/>
    <property type="match status" value="1"/>
</dbReference>
<dbReference type="InterPro" id="IPR036291">
    <property type="entry name" value="NAD(P)-bd_dom_sf"/>
</dbReference>
<proteinExistence type="predicted"/>
<evidence type="ECO:0000256" key="2">
    <source>
        <dbReference type="ARBA" id="ARBA00023002"/>
    </source>
</evidence>
<dbReference type="Proteomes" id="UP000288246">
    <property type="component" value="Unassembled WGS sequence"/>
</dbReference>
<dbReference type="Gene3D" id="3.40.50.720">
    <property type="entry name" value="NAD(P)-binding Rossmann-like Domain"/>
    <property type="match status" value="1"/>
</dbReference>
<dbReference type="AlphaFoldDB" id="A0A401UWR5"/>
<dbReference type="Pfam" id="PF08240">
    <property type="entry name" value="ADH_N"/>
    <property type="match status" value="1"/>
</dbReference>
<dbReference type="PANTHER" id="PTHR48106">
    <property type="entry name" value="QUINONE OXIDOREDUCTASE PIG3-RELATED"/>
    <property type="match status" value="1"/>
</dbReference>
<keyword evidence="2" id="KW-0560">Oxidoreductase</keyword>
<comment type="caution">
    <text evidence="4">The sequence shown here is derived from an EMBL/GenBank/DDBJ whole genome shotgun (WGS) entry which is preliminary data.</text>
</comment>
<dbReference type="CDD" id="cd05289">
    <property type="entry name" value="MDR_like_2"/>
    <property type="match status" value="1"/>
</dbReference>
<reference evidence="4 5" key="1">
    <citation type="submission" date="2018-11" db="EMBL/GenBank/DDBJ databases">
        <title>Draft genome sequence of Cellulomonas takizawaensis strain TKZ-21.</title>
        <authorList>
            <person name="Yamamura H."/>
            <person name="Hayashi T."/>
            <person name="Hamada M."/>
            <person name="Serisawa Y."/>
            <person name="Matsuyama K."/>
            <person name="Nakagawa Y."/>
            <person name="Otoguro M."/>
            <person name="Yanagida F."/>
            <person name="Hayakawa M."/>
        </authorList>
    </citation>
    <scope>NUCLEOTIDE SEQUENCE [LARGE SCALE GENOMIC DNA]</scope>
    <source>
        <strain evidence="4 5">TKZ-21</strain>
    </source>
</reference>
<feature type="domain" description="Enoyl reductase (ER)" evidence="3">
    <location>
        <begin position="14"/>
        <end position="314"/>
    </location>
</feature>
<evidence type="ECO:0000256" key="1">
    <source>
        <dbReference type="ARBA" id="ARBA00022857"/>
    </source>
</evidence>
<name>A0A401UWR5_9CELL</name>
<dbReference type="SUPFAM" id="SSF51735">
    <property type="entry name" value="NAD(P)-binding Rossmann-fold domains"/>
    <property type="match status" value="1"/>
</dbReference>
<keyword evidence="5" id="KW-1185">Reference proteome</keyword>
<sequence length="316" mass="32239">MSVTSRAVVATAFGGPEVLRTVETAPTDPGPGNVLLEVRAAAVNPIDWKMYAAGPGNDPSRLPIRLGLEVAGVVTAVGPSVRWLTPGDEVIAWRVTGGYASHLEVSEQVTCRRPQTLDWAAASGLLLAGTTAVHTLSATGTHDGDVVLVHGGSGGVGRMAVQLAGLRGARVVATGSPATHDDLRELGAVPVAHGPGLLDRVREIERTTGPVTVAIDTVGSDEALDVSVAVVADRHRVATIAGFGRAAELGITALGGGPGADPGTAVREAARAQLAELAADGSLDVRVARTFPLDDAAEAHRESRDGHARGKLVLIP</sequence>
<dbReference type="GO" id="GO:0070402">
    <property type="term" value="F:NADPH binding"/>
    <property type="evidence" value="ECO:0007669"/>
    <property type="project" value="TreeGrafter"/>
</dbReference>
<organism evidence="4 5">
    <name type="scientific">Cellulomonas algicola</name>
    <dbReference type="NCBI Taxonomy" id="2071633"/>
    <lineage>
        <taxon>Bacteria</taxon>
        <taxon>Bacillati</taxon>
        <taxon>Actinomycetota</taxon>
        <taxon>Actinomycetes</taxon>
        <taxon>Micrococcales</taxon>
        <taxon>Cellulomonadaceae</taxon>
        <taxon>Cellulomonas</taxon>
    </lineage>
</organism>
<accession>A0A401UWR5</accession>